<sequence length="76" mass="8691">MSRKLKGKDESRMDKIKSGIALFIVVVVVVVVIGGFAYLMFQAYRHFNYAWGYESMVQETVTEMVKPECLLPPESE</sequence>
<proteinExistence type="predicted"/>
<keyword evidence="1" id="KW-1133">Transmembrane helix</keyword>
<feature type="transmembrane region" description="Helical" evidence="1">
    <location>
        <begin position="20"/>
        <end position="41"/>
    </location>
</feature>
<accession>A0A0F9V3H8</accession>
<gene>
    <name evidence="2" type="ORF">LCGC14_0146550</name>
</gene>
<evidence type="ECO:0000313" key="2">
    <source>
        <dbReference type="EMBL" id="KKN98544.1"/>
    </source>
</evidence>
<evidence type="ECO:0000256" key="1">
    <source>
        <dbReference type="SAM" id="Phobius"/>
    </source>
</evidence>
<dbReference type="AlphaFoldDB" id="A0A0F9V3H8"/>
<protein>
    <submittedName>
        <fullName evidence="2">Uncharacterized protein</fullName>
    </submittedName>
</protein>
<dbReference type="EMBL" id="LAZR01000051">
    <property type="protein sequence ID" value="KKN98544.1"/>
    <property type="molecule type" value="Genomic_DNA"/>
</dbReference>
<organism evidence="2">
    <name type="scientific">marine sediment metagenome</name>
    <dbReference type="NCBI Taxonomy" id="412755"/>
    <lineage>
        <taxon>unclassified sequences</taxon>
        <taxon>metagenomes</taxon>
        <taxon>ecological metagenomes</taxon>
    </lineage>
</organism>
<comment type="caution">
    <text evidence="2">The sequence shown here is derived from an EMBL/GenBank/DDBJ whole genome shotgun (WGS) entry which is preliminary data.</text>
</comment>
<reference evidence="2" key="1">
    <citation type="journal article" date="2015" name="Nature">
        <title>Complex archaea that bridge the gap between prokaryotes and eukaryotes.</title>
        <authorList>
            <person name="Spang A."/>
            <person name="Saw J.H."/>
            <person name="Jorgensen S.L."/>
            <person name="Zaremba-Niedzwiedzka K."/>
            <person name="Martijn J."/>
            <person name="Lind A.E."/>
            <person name="van Eijk R."/>
            <person name="Schleper C."/>
            <person name="Guy L."/>
            <person name="Ettema T.J."/>
        </authorList>
    </citation>
    <scope>NUCLEOTIDE SEQUENCE</scope>
</reference>
<name>A0A0F9V3H8_9ZZZZ</name>
<keyword evidence="1" id="KW-0812">Transmembrane</keyword>
<keyword evidence="1" id="KW-0472">Membrane</keyword>